<feature type="compositionally biased region" description="Basic and acidic residues" evidence="1">
    <location>
        <begin position="21"/>
        <end position="36"/>
    </location>
</feature>
<protein>
    <submittedName>
        <fullName evidence="2">Uncharacterized protein</fullName>
    </submittedName>
</protein>
<sequence length="169" mass="19273">MATAAASSEIALLGGKRHPHSPVDEIVPRPDTKRQKVDDVENLGEEEIEKLFNQYGEFARISDGFIVDEELLKELPKDKYGIYPYPYPVDLVGNGHPSKARSCAIKCMDYYNKQEKGRNFQFRRFLAANVTDWFCYHYLLTLEVEDRSVTAPYPVYTFRVAAGAPTTDE</sequence>
<accession>A0A9Q0F5X6</accession>
<feature type="non-terminal residue" evidence="2">
    <location>
        <position position="169"/>
    </location>
</feature>
<evidence type="ECO:0000313" key="3">
    <source>
        <dbReference type="Proteomes" id="UP001141552"/>
    </source>
</evidence>
<gene>
    <name evidence="2" type="ORF">Tsubulata_051133</name>
</gene>
<dbReference type="Proteomes" id="UP001141552">
    <property type="component" value="Unassembled WGS sequence"/>
</dbReference>
<proteinExistence type="predicted"/>
<name>A0A9Q0F5X6_9ROSI</name>
<reference evidence="2" key="2">
    <citation type="journal article" date="2023" name="Plants (Basel)">
        <title>Annotation of the Turnera subulata (Passifloraceae) Draft Genome Reveals the S-Locus Evolved after the Divergence of Turneroideae from Passifloroideae in a Stepwise Manner.</title>
        <authorList>
            <person name="Henning P.M."/>
            <person name="Roalson E.H."/>
            <person name="Mir W."/>
            <person name="McCubbin A.G."/>
            <person name="Shore J.S."/>
        </authorList>
    </citation>
    <scope>NUCLEOTIDE SEQUENCE</scope>
    <source>
        <strain evidence="2">F60SS</strain>
    </source>
</reference>
<dbReference type="EMBL" id="JAKUCV010006859">
    <property type="protein sequence ID" value="KAJ4825550.1"/>
    <property type="molecule type" value="Genomic_DNA"/>
</dbReference>
<organism evidence="2 3">
    <name type="scientific">Turnera subulata</name>
    <dbReference type="NCBI Taxonomy" id="218843"/>
    <lineage>
        <taxon>Eukaryota</taxon>
        <taxon>Viridiplantae</taxon>
        <taxon>Streptophyta</taxon>
        <taxon>Embryophyta</taxon>
        <taxon>Tracheophyta</taxon>
        <taxon>Spermatophyta</taxon>
        <taxon>Magnoliopsida</taxon>
        <taxon>eudicotyledons</taxon>
        <taxon>Gunneridae</taxon>
        <taxon>Pentapetalae</taxon>
        <taxon>rosids</taxon>
        <taxon>fabids</taxon>
        <taxon>Malpighiales</taxon>
        <taxon>Passifloraceae</taxon>
        <taxon>Turnera</taxon>
    </lineage>
</organism>
<feature type="region of interest" description="Disordered" evidence="1">
    <location>
        <begin position="1"/>
        <end position="36"/>
    </location>
</feature>
<reference evidence="2" key="1">
    <citation type="submission" date="2022-02" db="EMBL/GenBank/DDBJ databases">
        <authorList>
            <person name="Henning P.M."/>
            <person name="McCubbin A.G."/>
            <person name="Shore J.S."/>
        </authorList>
    </citation>
    <scope>NUCLEOTIDE SEQUENCE</scope>
    <source>
        <strain evidence="2">F60SS</strain>
        <tissue evidence="2">Leaves</tissue>
    </source>
</reference>
<keyword evidence="3" id="KW-1185">Reference proteome</keyword>
<comment type="caution">
    <text evidence="2">The sequence shown here is derived from an EMBL/GenBank/DDBJ whole genome shotgun (WGS) entry which is preliminary data.</text>
</comment>
<evidence type="ECO:0000256" key="1">
    <source>
        <dbReference type="SAM" id="MobiDB-lite"/>
    </source>
</evidence>
<evidence type="ECO:0000313" key="2">
    <source>
        <dbReference type="EMBL" id="KAJ4825550.1"/>
    </source>
</evidence>
<dbReference type="AlphaFoldDB" id="A0A9Q0F5X6"/>